<keyword evidence="4" id="KW-1185">Reference proteome</keyword>
<dbReference type="SMART" id="SM00255">
    <property type="entry name" value="TIR"/>
    <property type="match status" value="1"/>
</dbReference>
<proteinExistence type="predicted"/>
<dbReference type="Pfam" id="PF01582">
    <property type="entry name" value="TIR"/>
    <property type="match status" value="1"/>
</dbReference>
<accession>A0AAD9TNP3</accession>
<dbReference type="PROSITE" id="PS50104">
    <property type="entry name" value="TIR"/>
    <property type="match status" value="1"/>
</dbReference>
<dbReference type="EMBL" id="JANJYI010000008">
    <property type="protein sequence ID" value="KAK2638929.1"/>
    <property type="molecule type" value="Genomic_DNA"/>
</dbReference>
<evidence type="ECO:0000313" key="3">
    <source>
        <dbReference type="EMBL" id="KAK2638929.1"/>
    </source>
</evidence>
<comment type="caution">
    <text evidence="3">The sequence shown here is derived from an EMBL/GenBank/DDBJ whole genome shotgun (WGS) entry which is preliminary data.</text>
</comment>
<organism evidence="3 4">
    <name type="scientific">Dipteronia dyeriana</name>
    <dbReference type="NCBI Taxonomy" id="168575"/>
    <lineage>
        <taxon>Eukaryota</taxon>
        <taxon>Viridiplantae</taxon>
        <taxon>Streptophyta</taxon>
        <taxon>Embryophyta</taxon>
        <taxon>Tracheophyta</taxon>
        <taxon>Spermatophyta</taxon>
        <taxon>Magnoliopsida</taxon>
        <taxon>eudicotyledons</taxon>
        <taxon>Gunneridae</taxon>
        <taxon>Pentapetalae</taxon>
        <taxon>rosids</taxon>
        <taxon>malvids</taxon>
        <taxon>Sapindales</taxon>
        <taxon>Sapindaceae</taxon>
        <taxon>Hippocastanoideae</taxon>
        <taxon>Acereae</taxon>
        <taxon>Dipteronia</taxon>
    </lineage>
</organism>
<evidence type="ECO:0000313" key="4">
    <source>
        <dbReference type="Proteomes" id="UP001280121"/>
    </source>
</evidence>
<keyword evidence="1" id="KW-0520">NAD</keyword>
<reference evidence="3" key="1">
    <citation type="journal article" date="2023" name="Plant J.">
        <title>Genome sequences and population genomics provide insights into the demographic history, inbreeding, and mutation load of two 'living fossil' tree species of Dipteronia.</title>
        <authorList>
            <person name="Feng Y."/>
            <person name="Comes H.P."/>
            <person name="Chen J."/>
            <person name="Zhu S."/>
            <person name="Lu R."/>
            <person name="Zhang X."/>
            <person name="Li P."/>
            <person name="Qiu J."/>
            <person name="Olsen K.M."/>
            <person name="Qiu Y."/>
        </authorList>
    </citation>
    <scope>NUCLEOTIDE SEQUENCE</scope>
    <source>
        <strain evidence="3">KIB01</strain>
    </source>
</reference>
<feature type="domain" description="TIR" evidence="2">
    <location>
        <begin position="61"/>
        <end position="224"/>
    </location>
</feature>
<sequence>MERCSRWNKSALGAPFSRLSHGSFSLAFYRLSKFATSLSGVIRGEDGEVRGRSCIGSESITVELERRCGGGEDTRLGFTSHLYEALRQKKIATFIDNQLIRGDEISPALLKAIEESSISVVIFLKDYASSKWCLCELERILECQDTNGQIVIPVFYHVDPSDVRKQAGSFEDAFVNHENVSQEEKQRWRAALTRASNLSGWDSSVTWPESRLVDEFVKDVLKKLSDITLK</sequence>
<dbReference type="FunFam" id="3.40.50.10140:FF:000007">
    <property type="entry name" value="Disease resistance protein (TIR-NBS-LRR class)"/>
    <property type="match status" value="1"/>
</dbReference>
<dbReference type="AlphaFoldDB" id="A0AAD9TNP3"/>
<dbReference type="Proteomes" id="UP001280121">
    <property type="component" value="Unassembled WGS sequence"/>
</dbReference>
<dbReference type="PANTHER" id="PTHR32009">
    <property type="entry name" value="TMV RESISTANCE PROTEIN N-LIKE"/>
    <property type="match status" value="1"/>
</dbReference>
<dbReference type="GO" id="GO:0007165">
    <property type="term" value="P:signal transduction"/>
    <property type="evidence" value="ECO:0007669"/>
    <property type="project" value="InterPro"/>
</dbReference>
<dbReference type="InterPro" id="IPR035897">
    <property type="entry name" value="Toll_tir_struct_dom_sf"/>
</dbReference>
<dbReference type="PANTHER" id="PTHR32009:SF159">
    <property type="entry name" value="TIR DOMAIN-CONTAINING PROTEIN"/>
    <property type="match status" value="1"/>
</dbReference>
<evidence type="ECO:0000256" key="1">
    <source>
        <dbReference type="ARBA" id="ARBA00023027"/>
    </source>
</evidence>
<dbReference type="InterPro" id="IPR000157">
    <property type="entry name" value="TIR_dom"/>
</dbReference>
<evidence type="ECO:0000259" key="2">
    <source>
        <dbReference type="PROSITE" id="PS50104"/>
    </source>
</evidence>
<dbReference type="Gene3D" id="3.40.50.10140">
    <property type="entry name" value="Toll/interleukin-1 receptor homology (TIR) domain"/>
    <property type="match status" value="1"/>
</dbReference>
<gene>
    <name evidence="3" type="ORF">Ddye_026724</name>
</gene>
<dbReference type="SUPFAM" id="SSF52200">
    <property type="entry name" value="Toll/Interleukin receptor TIR domain"/>
    <property type="match status" value="1"/>
</dbReference>
<name>A0AAD9TNP3_9ROSI</name>
<protein>
    <recommendedName>
        <fullName evidence="2">TIR domain-containing protein</fullName>
    </recommendedName>
</protein>